<keyword evidence="2" id="KW-0812">Transmembrane</keyword>
<feature type="transmembrane region" description="Helical" evidence="2">
    <location>
        <begin position="52"/>
        <end position="72"/>
    </location>
</feature>
<dbReference type="Proteomes" id="UP001084197">
    <property type="component" value="Unassembled WGS sequence"/>
</dbReference>
<evidence type="ECO:0000313" key="4">
    <source>
        <dbReference type="EMBL" id="MCZ0703144.1"/>
    </source>
</evidence>
<evidence type="ECO:0000259" key="3">
    <source>
        <dbReference type="Pfam" id="PF01478"/>
    </source>
</evidence>
<feature type="transmembrane region" description="Helical" evidence="2">
    <location>
        <begin position="6"/>
        <end position="21"/>
    </location>
</feature>
<name>A0A9J6RBS6_9BACI</name>
<feature type="transmembrane region" description="Helical" evidence="2">
    <location>
        <begin position="28"/>
        <end position="46"/>
    </location>
</feature>
<reference evidence="4" key="1">
    <citation type="submission" date="2022-11" db="EMBL/GenBank/DDBJ databases">
        <title>WGS of Natronobacillus azotifigens 24KS-1, an anaerobic diazotrophic haloalkaliphile from soda-rich habitats.</title>
        <authorList>
            <person name="Sorokin D.Y."/>
            <person name="Merkel A.Y."/>
        </authorList>
    </citation>
    <scope>NUCLEOTIDE SEQUENCE</scope>
    <source>
        <strain evidence="4">24KS-1</strain>
    </source>
</reference>
<dbReference type="InterPro" id="IPR050882">
    <property type="entry name" value="Prepilin_peptidase/N-MTase"/>
</dbReference>
<dbReference type="GO" id="GO:0005886">
    <property type="term" value="C:plasma membrane"/>
    <property type="evidence" value="ECO:0007669"/>
    <property type="project" value="TreeGrafter"/>
</dbReference>
<keyword evidence="5" id="KW-1185">Reference proteome</keyword>
<feature type="transmembrane region" description="Helical" evidence="2">
    <location>
        <begin position="148"/>
        <end position="167"/>
    </location>
</feature>
<protein>
    <submittedName>
        <fullName evidence="4">Prepilin peptidase</fullName>
        <ecNumber evidence="4">3.4.23.43</ecNumber>
    </submittedName>
</protein>
<dbReference type="Pfam" id="PF01478">
    <property type="entry name" value="Peptidase_A24"/>
    <property type="match status" value="1"/>
</dbReference>
<evidence type="ECO:0000256" key="2">
    <source>
        <dbReference type="SAM" id="Phobius"/>
    </source>
</evidence>
<sequence length="169" mass="19137">MIINIVLILFLFFAFYFDVKYKQIPNKLNVLGVSIGFILFIITDGLSGFGSALLGMLVVFLIMLLLYAFKGVGAGDVKLFAAIGAITGIEMSLYILFYAVIFAGIIGVFILLFNSRLLKQVIDTFKHWFFSILLRKSKDINTDKQTMVRFPFMYAVLPAAIYVVYLYHQ</sequence>
<dbReference type="PANTHER" id="PTHR30487">
    <property type="entry name" value="TYPE 4 PREPILIN-LIKE PROTEINS LEADER PEPTIDE-PROCESSING ENZYME"/>
    <property type="match status" value="1"/>
</dbReference>
<proteinExistence type="inferred from homology"/>
<dbReference type="Gene3D" id="1.20.120.1220">
    <property type="match status" value="1"/>
</dbReference>
<evidence type="ECO:0000313" key="5">
    <source>
        <dbReference type="Proteomes" id="UP001084197"/>
    </source>
</evidence>
<feature type="transmembrane region" description="Helical" evidence="2">
    <location>
        <begin position="93"/>
        <end position="113"/>
    </location>
</feature>
<dbReference type="EMBL" id="JAPRAT010000013">
    <property type="protein sequence ID" value="MCZ0703144.1"/>
    <property type="molecule type" value="Genomic_DNA"/>
</dbReference>
<dbReference type="RefSeq" id="WP_268779915.1">
    <property type="nucleotide sequence ID" value="NZ_JAPRAT010000013.1"/>
</dbReference>
<accession>A0A9J6RBS6</accession>
<evidence type="ECO:0000256" key="1">
    <source>
        <dbReference type="ARBA" id="ARBA00005801"/>
    </source>
</evidence>
<comment type="caution">
    <text evidence="4">The sequence shown here is derived from an EMBL/GenBank/DDBJ whole genome shotgun (WGS) entry which is preliminary data.</text>
</comment>
<keyword evidence="2" id="KW-0472">Membrane</keyword>
<gene>
    <name evidence="4" type="ORF">OWO01_07965</name>
</gene>
<keyword evidence="2" id="KW-1133">Transmembrane helix</keyword>
<organism evidence="4 5">
    <name type="scientific">Natronobacillus azotifigens</name>
    <dbReference type="NCBI Taxonomy" id="472978"/>
    <lineage>
        <taxon>Bacteria</taxon>
        <taxon>Bacillati</taxon>
        <taxon>Bacillota</taxon>
        <taxon>Bacilli</taxon>
        <taxon>Bacillales</taxon>
        <taxon>Bacillaceae</taxon>
        <taxon>Natronobacillus</taxon>
    </lineage>
</organism>
<keyword evidence="4" id="KW-0378">Hydrolase</keyword>
<feature type="domain" description="Prepilin type IV endopeptidase peptidase" evidence="3">
    <location>
        <begin position="5"/>
        <end position="108"/>
    </location>
</feature>
<dbReference type="AlphaFoldDB" id="A0A9J6RBS6"/>
<dbReference type="GO" id="GO:0004190">
    <property type="term" value="F:aspartic-type endopeptidase activity"/>
    <property type="evidence" value="ECO:0007669"/>
    <property type="project" value="UniProtKB-EC"/>
</dbReference>
<dbReference type="GO" id="GO:0006465">
    <property type="term" value="P:signal peptide processing"/>
    <property type="evidence" value="ECO:0007669"/>
    <property type="project" value="TreeGrafter"/>
</dbReference>
<dbReference type="InterPro" id="IPR000045">
    <property type="entry name" value="Prepilin_IV_endopep_pep"/>
</dbReference>
<comment type="similarity">
    <text evidence="1">Belongs to the peptidase A24 family.</text>
</comment>
<dbReference type="PANTHER" id="PTHR30487:SF0">
    <property type="entry name" value="PREPILIN LEADER PEPTIDASE_N-METHYLTRANSFERASE-RELATED"/>
    <property type="match status" value="1"/>
</dbReference>
<dbReference type="EC" id="3.4.23.43" evidence="4"/>